<dbReference type="Gene3D" id="2.40.50.100">
    <property type="match status" value="1"/>
</dbReference>
<feature type="domain" description="Multidrug resistance protein MdtA-like barrel-sandwich hybrid" evidence="4">
    <location>
        <begin position="72"/>
        <end position="265"/>
    </location>
</feature>
<keyword evidence="1" id="KW-0175">Coiled coil</keyword>
<keyword evidence="3" id="KW-0812">Transmembrane</keyword>
<keyword evidence="3" id="KW-0472">Membrane</keyword>
<evidence type="ECO:0000313" key="6">
    <source>
        <dbReference type="EMBL" id="QMT39489.1"/>
    </source>
</evidence>
<dbReference type="RefSeq" id="WP_182121319.1">
    <property type="nucleotide sequence ID" value="NZ_CP059567.1"/>
</dbReference>
<feature type="domain" description="CusB-like beta-barrel" evidence="5">
    <location>
        <begin position="271"/>
        <end position="314"/>
    </location>
</feature>
<dbReference type="Proteomes" id="UP000514752">
    <property type="component" value="Chromosome"/>
</dbReference>
<feature type="region of interest" description="Disordered" evidence="2">
    <location>
        <begin position="1"/>
        <end position="22"/>
    </location>
</feature>
<protein>
    <submittedName>
        <fullName evidence="6">HlyD family secretion protein</fullName>
    </submittedName>
</protein>
<keyword evidence="3" id="KW-1133">Transmembrane helix</keyword>
<dbReference type="AlphaFoldDB" id="A0A7D7SFA9"/>
<dbReference type="EMBL" id="CP059567">
    <property type="protein sequence ID" value="QMT39489.1"/>
    <property type="molecule type" value="Genomic_DNA"/>
</dbReference>
<dbReference type="PANTHER" id="PTHR30386:SF24">
    <property type="entry name" value="MULTIDRUG RESISTANCE EFFLUX PUMP"/>
    <property type="match status" value="1"/>
</dbReference>
<name>A0A7D7SFA9_9NEIS</name>
<evidence type="ECO:0000256" key="3">
    <source>
        <dbReference type="SAM" id="Phobius"/>
    </source>
</evidence>
<sequence length="365" mass="38897">MKPDPTPPAAEKETELPPEQWQPKKHGLFGTLAFSAAILAGVAGALYAWKLPPFTSSTVSTENAYVRGQTTVISPRVNGYVSEVLVSDFAEVKQGQPLVRIDDAPYQAKVAQAQAGLAAQEASLSNVGQTRRSAQAQIQARQAALANAENQLRLAQADVQRLNRVRGSEGIAEREYDAAARNLQQAEAALAQARAQYTVAQQDSLSVNNGQSGLKAGVDNARALLALAEQELSHTVVRAPADGKLGELGVKPGQLVSAGNQLMFLVPPQRWVVANFKEADTEHIRVGQTAVIRVDALGGRTFKGKVSHLAPATAAEFSIIRADSGNGNFVKVAQRIAVKIELDAGQPDFERLLPGMSVEAEVDTR</sequence>
<dbReference type="Pfam" id="PF25954">
    <property type="entry name" value="Beta-barrel_RND_2"/>
    <property type="match status" value="1"/>
</dbReference>
<dbReference type="Pfam" id="PF25917">
    <property type="entry name" value="BSH_RND"/>
    <property type="match status" value="1"/>
</dbReference>
<dbReference type="Gene3D" id="1.10.287.470">
    <property type="entry name" value="Helix hairpin bin"/>
    <property type="match status" value="2"/>
</dbReference>
<dbReference type="SUPFAM" id="SSF111369">
    <property type="entry name" value="HlyD-like secretion proteins"/>
    <property type="match status" value="2"/>
</dbReference>
<evidence type="ECO:0000313" key="7">
    <source>
        <dbReference type="Proteomes" id="UP000514752"/>
    </source>
</evidence>
<dbReference type="InterPro" id="IPR050739">
    <property type="entry name" value="MFP"/>
</dbReference>
<evidence type="ECO:0000259" key="4">
    <source>
        <dbReference type="Pfam" id="PF25917"/>
    </source>
</evidence>
<dbReference type="KEGG" id="nsg:H3L94_06275"/>
<dbReference type="InterPro" id="IPR058625">
    <property type="entry name" value="MdtA-like_BSH"/>
</dbReference>
<feature type="coiled-coil region" evidence="1">
    <location>
        <begin position="131"/>
        <end position="203"/>
    </location>
</feature>
<feature type="transmembrane region" description="Helical" evidence="3">
    <location>
        <begin position="28"/>
        <end position="49"/>
    </location>
</feature>
<dbReference type="PRINTS" id="PR01490">
    <property type="entry name" value="RTXTOXIND"/>
</dbReference>
<dbReference type="InterPro" id="IPR058792">
    <property type="entry name" value="Beta-barrel_RND_2"/>
</dbReference>
<dbReference type="PANTHER" id="PTHR30386">
    <property type="entry name" value="MEMBRANE FUSION SUBUNIT OF EMRAB-TOLC MULTIDRUG EFFLUX PUMP"/>
    <property type="match status" value="1"/>
</dbReference>
<evidence type="ECO:0000256" key="2">
    <source>
        <dbReference type="SAM" id="MobiDB-lite"/>
    </source>
</evidence>
<evidence type="ECO:0000256" key="1">
    <source>
        <dbReference type="SAM" id="Coils"/>
    </source>
</evidence>
<organism evidence="6 7">
    <name type="scientific">Neisseria shayeganii</name>
    <dbReference type="NCBI Taxonomy" id="607712"/>
    <lineage>
        <taxon>Bacteria</taxon>
        <taxon>Pseudomonadati</taxon>
        <taxon>Pseudomonadota</taxon>
        <taxon>Betaproteobacteria</taxon>
        <taxon>Neisseriales</taxon>
        <taxon>Neisseriaceae</taxon>
        <taxon>Neisseria</taxon>
    </lineage>
</organism>
<evidence type="ECO:0000259" key="5">
    <source>
        <dbReference type="Pfam" id="PF25954"/>
    </source>
</evidence>
<dbReference type="Gene3D" id="2.40.30.170">
    <property type="match status" value="1"/>
</dbReference>
<gene>
    <name evidence="6" type="ORF">H3L94_06275</name>
</gene>
<reference evidence="6 7" key="1">
    <citation type="submission" date="2020-07" db="EMBL/GenBank/DDBJ databases">
        <title>Genomic diversity of species in the Neisseriaceae family.</title>
        <authorList>
            <person name="Vincent A.T."/>
            <person name="Bernet E."/>
            <person name="Veyrier F.J."/>
        </authorList>
    </citation>
    <scope>NUCLEOTIDE SEQUENCE [LARGE SCALE GENOMIC DNA]</scope>
    <source>
        <strain evidence="6 7">DSM 22244</strain>
    </source>
</reference>
<proteinExistence type="predicted"/>
<accession>A0A7D7SFA9</accession>